<feature type="region of interest" description="Disordered" evidence="11">
    <location>
        <begin position="325"/>
        <end position="358"/>
    </location>
</feature>
<keyword evidence="6 9" id="KW-0143">Chaperone</keyword>
<sequence>MKMEMTELGPMKRALKIEVPADEVNLRFAQAYSELNRQVRIPGFRPGKAPLPLLEKRYAKTIEEDVIRSLVPDFYDRAVRQAGIVPVLVEIPPLERVKVKKDTPFSFTATVEIKPTIELRDYKAPNPISLKQDQRTVTDEQVQKALEVLREQMAQLHPAPADAVLADGDYAVLDIEGTVDNTPLDGTTKTGHLHKMGSRTSVLGVDIEPHLMGKKEGAVLAIPQAYPASHPDARVAGKTVTFTCTVKSIKRKQLPDLDDEFAKDCGPYQSLQEIREKLRTEMERALKKDIEDSYKDTILKRLAETHHFDLPGTLVERELSAMVRQQLQSRQRKPGDSAAPAPAITQSDEAKQLQDEYRPEAERRVKVGLILEAVAAKEGLTVTNEDLSNEITRLASEVKLSVEEVTRMIRAGGQEALDDLRSRILADKALDFVYRHAMIQG</sequence>
<comment type="caution">
    <text evidence="14">The sequence shown here is derived from an EMBL/GenBank/DDBJ whole genome shotgun (WGS) entry which is preliminary data.</text>
</comment>
<name>A0ABM8QP32_9BACT</name>
<keyword evidence="15" id="KW-1185">Reference proteome</keyword>
<comment type="subcellular location">
    <subcellularLocation>
        <location evidence="9">Cytoplasm</location>
    </subcellularLocation>
    <text evidence="9">About half TF is bound to the ribosome near the polypeptide exit tunnel while the other half is free in the cytoplasm.</text>
</comment>
<evidence type="ECO:0000259" key="13">
    <source>
        <dbReference type="Pfam" id="PF05698"/>
    </source>
</evidence>
<dbReference type="PIRSF" id="PIRSF003095">
    <property type="entry name" value="Trigger_factor"/>
    <property type="match status" value="1"/>
</dbReference>
<dbReference type="SUPFAM" id="SSF102735">
    <property type="entry name" value="Trigger factor ribosome-binding domain"/>
    <property type="match status" value="1"/>
</dbReference>
<organism evidence="14 15">
    <name type="scientific">Nitrospira defluvii</name>
    <dbReference type="NCBI Taxonomy" id="330214"/>
    <lineage>
        <taxon>Bacteria</taxon>
        <taxon>Pseudomonadati</taxon>
        <taxon>Nitrospirota</taxon>
        <taxon>Nitrospiria</taxon>
        <taxon>Nitrospirales</taxon>
        <taxon>Nitrospiraceae</taxon>
        <taxon>Nitrospira</taxon>
    </lineage>
</organism>
<dbReference type="EC" id="5.2.1.8" evidence="3 9"/>
<evidence type="ECO:0000313" key="14">
    <source>
        <dbReference type="EMBL" id="CAE6707646.1"/>
    </source>
</evidence>
<protein>
    <recommendedName>
        <fullName evidence="4 9">Trigger factor</fullName>
        <shortName evidence="9">TF</shortName>
        <ecNumber evidence="3 9">5.2.1.8</ecNumber>
    </recommendedName>
    <alternativeName>
        <fullName evidence="8 9">PPIase</fullName>
    </alternativeName>
</protein>
<gene>
    <name evidence="9 14" type="primary">tig</name>
    <name evidence="14" type="ORF">NSPZN2_11056</name>
</gene>
<evidence type="ECO:0000256" key="7">
    <source>
        <dbReference type="ARBA" id="ARBA00023235"/>
    </source>
</evidence>
<evidence type="ECO:0000256" key="9">
    <source>
        <dbReference type="HAMAP-Rule" id="MF_00303"/>
    </source>
</evidence>
<dbReference type="InterPro" id="IPR027304">
    <property type="entry name" value="Trigger_fact/SurA_dom_sf"/>
</dbReference>
<dbReference type="Pfam" id="PF05698">
    <property type="entry name" value="Trigger_C"/>
    <property type="match status" value="1"/>
</dbReference>
<comment type="catalytic activity">
    <reaction evidence="1 9">
        <text>[protein]-peptidylproline (omega=180) = [protein]-peptidylproline (omega=0)</text>
        <dbReference type="Rhea" id="RHEA:16237"/>
        <dbReference type="Rhea" id="RHEA-COMP:10747"/>
        <dbReference type="Rhea" id="RHEA-COMP:10748"/>
        <dbReference type="ChEBI" id="CHEBI:83833"/>
        <dbReference type="ChEBI" id="CHEBI:83834"/>
        <dbReference type="EC" id="5.2.1.8"/>
    </reaction>
</comment>
<evidence type="ECO:0000256" key="3">
    <source>
        <dbReference type="ARBA" id="ARBA00013194"/>
    </source>
</evidence>
<evidence type="ECO:0000256" key="8">
    <source>
        <dbReference type="ARBA" id="ARBA00029986"/>
    </source>
</evidence>
<evidence type="ECO:0000256" key="11">
    <source>
        <dbReference type="SAM" id="MobiDB-lite"/>
    </source>
</evidence>
<keyword evidence="9" id="KW-0963">Cytoplasm</keyword>
<dbReference type="PANTHER" id="PTHR30560:SF3">
    <property type="entry name" value="TRIGGER FACTOR-LIKE PROTEIN TIG, CHLOROPLASTIC"/>
    <property type="match status" value="1"/>
</dbReference>
<dbReference type="InterPro" id="IPR036611">
    <property type="entry name" value="Trigger_fac_ribosome-bd_sf"/>
</dbReference>
<dbReference type="Gene3D" id="1.10.3120.10">
    <property type="entry name" value="Trigger factor, C-terminal domain"/>
    <property type="match status" value="1"/>
</dbReference>
<keyword evidence="9" id="KW-0132">Cell division</keyword>
<keyword evidence="7 9" id="KW-0413">Isomerase</keyword>
<proteinExistence type="inferred from homology"/>
<dbReference type="InterPro" id="IPR037041">
    <property type="entry name" value="Trigger_fac_C_sf"/>
</dbReference>
<keyword evidence="5 9" id="KW-0697">Rotamase</keyword>
<dbReference type="Gene3D" id="3.10.50.40">
    <property type="match status" value="1"/>
</dbReference>
<feature type="compositionally biased region" description="Basic and acidic residues" evidence="11">
    <location>
        <begin position="348"/>
        <end position="358"/>
    </location>
</feature>
<evidence type="ECO:0000259" key="12">
    <source>
        <dbReference type="Pfam" id="PF05697"/>
    </source>
</evidence>
<keyword evidence="9" id="KW-0131">Cell cycle</keyword>
<comment type="function">
    <text evidence="9">Involved in protein export. Acts as a chaperone by maintaining the newly synthesized protein in an open conformation. Functions as a peptidyl-prolyl cis-trans isomerase.</text>
</comment>
<comment type="similarity">
    <text evidence="2 9">Belongs to the FKBP-type PPIase family. Tig subfamily.</text>
</comment>
<dbReference type="InterPro" id="IPR008881">
    <property type="entry name" value="Trigger_fac_ribosome-bd_bac"/>
</dbReference>
<dbReference type="HAMAP" id="MF_00303">
    <property type="entry name" value="Trigger_factor_Tig"/>
    <property type="match status" value="1"/>
</dbReference>
<evidence type="ECO:0000256" key="10">
    <source>
        <dbReference type="SAM" id="Coils"/>
    </source>
</evidence>
<comment type="domain">
    <text evidence="9">Consists of 3 domains; the N-terminus binds the ribosome, the middle domain has PPIase activity, while the C-terminus has intrinsic chaperone activity on its own.</text>
</comment>
<feature type="coiled-coil region" evidence="10">
    <location>
        <begin position="377"/>
        <end position="404"/>
    </location>
</feature>
<feature type="domain" description="Trigger factor C-terminal" evidence="13">
    <location>
        <begin position="270"/>
        <end position="433"/>
    </location>
</feature>
<accession>A0ABM8QP32</accession>
<feature type="domain" description="Trigger factor ribosome-binding bacterial" evidence="12">
    <location>
        <begin position="1"/>
        <end position="148"/>
    </location>
</feature>
<dbReference type="RefSeq" id="WP_213040846.1">
    <property type="nucleotide sequence ID" value="NZ_CAJNBJ010000001.1"/>
</dbReference>
<evidence type="ECO:0000256" key="4">
    <source>
        <dbReference type="ARBA" id="ARBA00016902"/>
    </source>
</evidence>
<evidence type="ECO:0000256" key="5">
    <source>
        <dbReference type="ARBA" id="ARBA00023110"/>
    </source>
</evidence>
<dbReference type="Pfam" id="PF05697">
    <property type="entry name" value="Trigger_N"/>
    <property type="match status" value="1"/>
</dbReference>
<dbReference type="GO" id="GO:0003755">
    <property type="term" value="F:peptidyl-prolyl cis-trans isomerase activity"/>
    <property type="evidence" value="ECO:0007669"/>
    <property type="project" value="UniProtKB-EC"/>
</dbReference>
<dbReference type="SUPFAM" id="SSF54534">
    <property type="entry name" value="FKBP-like"/>
    <property type="match status" value="1"/>
</dbReference>
<dbReference type="InterPro" id="IPR046357">
    <property type="entry name" value="PPIase_dom_sf"/>
</dbReference>
<dbReference type="EMBL" id="CAJNBJ010000001">
    <property type="protein sequence ID" value="CAE6707646.1"/>
    <property type="molecule type" value="Genomic_DNA"/>
</dbReference>
<evidence type="ECO:0000313" key="15">
    <source>
        <dbReference type="Proteomes" id="UP000675880"/>
    </source>
</evidence>
<dbReference type="Gene3D" id="3.30.70.1050">
    <property type="entry name" value="Trigger factor ribosome-binding domain"/>
    <property type="match status" value="1"/>
</dbReference>
<evidence type="ECO:0000256" key="2">
    <source>
        <dbReference type="ARBA" id="ARBA00005464"/>
    </source>
</evidence>
<reference evidence="14 15" key="1">
    <citation type="submission" date="2021-02" db="EMBL/GenBank/DDBJ databases">
        <authorList>
            <person name="Han P."/>
        </authorList>
    </citation>
    <scope>NUCLEOTIDE SEQUENCE [LARGE SCALE GENOMIC DNA]</scope>
    <source>
        <strain evidence="14">Candidatus Nitrospira sp. ZN2</strain>
    </source>
</reference>
<dbReference type="NCBIfam" id="TIGR00115">
    <property type="entry name" value="tig"/>
    <property type="match status" value="1"/>
</dbReference>
<evidence type="ECO:0000256" key="1">
    <source>
        <dbReference type="ARBA" id="ARBA00000971"/>
    </source>
</evidence>
<dbReference type="InterPro" id="IPR005215">
    <property type="entry name" value="Trig_fac"/>
</dbReference>
<dbReference type="InterPro" id="IPR008880">
    <property type="entry name" value="Trigger_fac_C"/>
</dbReference>
<evidence type="ECO:0000256" key="6">
    <source>
        <dbReference type="ARBA" id="ARBA00023186"/>
    </source>
</evidence>
<dbReference type="PANTHER" id="PTHR30560">
    <property type="entry name" value="TRIGGER FACTOR CHAPERONE AND PEPTIDYL-PROLYL CIS/TRANS ISOMERASE"/>
    <property type="match status" value="1"/>
</dbReference>
<dbReference type="Proteomes" id="UP000675880">
    <property type="component" value="Unassembled WGS sequence"/>
</dbReference>
<keyword evidence="10" id="KW-0175">Coiled coil</keyword>
<dbReference type="SUPFAM" id="SSF109998">
    <property type="entry name" value="Triger factor/SurA peptide-binding domain-like"/>
    <property type="match status" value="1"/>
</dbReference>